<protein>
    <submittedName>
        <fullName evidence="2">DUF6147 family protein</fullName>
    </submittedName>
</protein>
<evidence type="ECO:0000313" key="2">
    <source>
        <dbReference type="EMBL" id="MFD1127278.1"/>
    </source>
</evidence>
<dbReference type="EMBL" id="JBHTKX010000001">
    <property type="protein sequence ID" value="MFD1127278.1"/>
    <property type="molecule type" value="Genomic_DNA"/>
</dbReference>
<organism evidence="2 3">
    <name type="scientific">Paenibacillus provencensis</name>
    <dbReference type="NCBI Taxonomy" id="441151"/>
    <lineage>
        <taxon>Bacteria</taxon>
        <taxon>Bacillati</taxon>
        <taxon>Bacillota</taxon>
        <taxon>Bacilli</taxon>
        <taxon>Bacillales</taxon>
        <taxon>Paenibacillaceae</taxon>
        <taxon>Paenibacillus</taxon>
    </lineage>
</organism>
<dbReference type="InterPro" id="IPR046145">
    <property type="entry name" value="DUF6147"/>
</dbReference>
<evidence type="ECO:0000313" key="3">
    <source>
        <dbReference type="Proteomes" id="UP001597169"/>
    </source>
</evidence>
<keyword evidence="3" id="KW-1185">Reference proteome</keyword>
<evidence type="ECO:0000256" key="1">
    <source>
        <dbReference type="SAM" id="SignalP"/>
    </source>
</evidence>
<accession>A0ABW3PMG9</accession>
<comment type="caution">
    <text evidence="2">The sequence shown here is derived from an EMBL/GenBank/DDBJ whole genome shotgun (WGS) entry which is preliminary data.</text>
</comment>
<dbReference type="Proteomes" id="UP001597169">
    <property type="component" value="Unassembled WGS sequence"/>
</dbReference>
<gene>
    <name evidence="2" type="ORF">ACFQ3J_03705</name>
</gene>
<name>A0ABW3PMG9_9BACL</name>
<dbReference type="Pfam" id="PF19644">
    <property type="entry name" value="DUF6147"/>
    <property type="match status" value="1"/>
</dbReference>
<dbReference type="RefSeq" id="WP_251581221.1">
    <property type="nucleotide sequence ID" value="NZ_JBHTKX010000001.1"/>
</dbReference>
<proteinExistence type="predicted"/>
<reference evidence="3" key="1">
    <citation type="journal article" date="2019" name="Int. J. Syst. Evol. Microbiol.">
        <title>The Global Catalogue of Microorganisms (GCM) 10K type strain sequencing project: providing services to taxonomists for standard genome sequencing and annotation.</title>
        <authorList>
            <consortium name="The Broad Institute Genomics Platform"/>
            <consortium name="The Broad Institute Genome Sequencing Center for Infectious Disease"/>
            <person name="Wu L."/>
            <person name="Ma J."/>
        </authorList>
    </citation>
    <scope>NUCLEOTIDE SEQUENCE [LARGE SCALE GENOMIC DNA]</scope>
    <source>
        <strain evidence="3">CCUG 53519</strain>
    </source>
</reference>
<sequence length="162" mass="17781">MSMFKAKKNQRIRMLFPLMLVFSLFAASFAGAEELLEPGALTSKPPEETSLIAPLATYNYITSFYSSASKSGNGILVSGNTRANLAADFISVDVTLQKWTGSIWTDVRIITNSAYNSSGVDKSLTVSNLEKGYYYRTTSTHTVRMDGTVEKAIFNSSSQLFD</sequence>
<feature type="signal peptide" evidence="1">
    <location>
        <begin position="1"/>
        <end position="32"/>
    </location>
</feature>
<feature type="chain" id="PRO_5047187044" evidence="1">
    <location>
        <begin position="33"/>
        <end position="162"/>
    </location>
</feature>
<keyword evidence="1" id="KW-0732">Signal</keyword>